<reference evidence="10 11" key="1">
    <citation type="journal article" date="2023" name="Hortic Res">
        <title>Pangenome of water caltrop reveals structural variations and asymmetric subgenome divergence after allopolyploidization.</title>
        <authorList>
            <person name="Zhang X."/>
            <person name="Chen Y."/>
            <person name="Wang L."/>
            <person name="Yuan Y."/>
            <person name="Fang M."/>
            <person name="Shi L."/>
            <person name="Lu R."/>
            <person name="Comes H.P."/>
            <person name="Ma Y."/>
            <person name="Chen Y."/>
            <person name="Huang G."/>
            <person name="Zhou Y."/>
            <person name="Zheng Z."/>
            <person name="Qiu Y."/>
        </authorList>
    </citation>
    <scope>NUCLEOTIDE SEQUENCE [LARGE SCALE GENOMIC DNA]</scope>
    <source>
        <tissue evidence="10">Roots</tissue>
    </source>
</reference>
<dbReference type="SUPFAM" id="SSF46689">
    <property type="entry name" value="Homeodomain-like"/>
    <property type="match status" value="1"/>
</dbReference>
<evidence type="ECO:0000256" key="4">
    <source>
        <dbReference type="ARBA" id="ARBA00023125"/>
    </source>
</evidence>
<keyword evidence="5" id="KW-0804">Transcription</keyword>
<dbReference type="InterPro" id="IPR017930">
    <property type="entry name" value="Myb_dom"/>
</dbReference>
<protein>
    <submittedName>
        <fullName evidence="10">Uncharacterized protein</fullName>
    </submittedName>
</protein>
<dbReference type="AlphaFoldDB" id="A0AAN7JTI9"/>
<gene>
    <name evidence="10" type="ORF">SAY87_002013</name>
</gene>
<evidence type="ECO:0000256" key="7">
    <source>
        <dbReference type="SAM" id="MobiDB-lite"/>
    </source>
</evidence>
<feature type="domain" description="Myb-like" evidence="8">
    <location>
        <begin position="9"/>
        <end position="73"/>
    </location>
</feature>
<dbReference type="InterPro" id="IPR001005">
    <property type="entry name" value="SANT/Myb"/>
</dbReference>
<dbReference type="CDD" id="cd00167">
    <property type="entry name" value="SANT"/>
    <property type="match status" value="1"/>
</dbReference>
<dbReference type="Gene3D" id="1.10.10.60">
    <property type="entry name" value="Homeodomain-like"/>
    <property type="match status" value="1"/>
</dbReference>
<evidence type="ECO:0000259" key="8">
    <source>
        <dbReference type="PROSITE" id="PS50090"/>
    </source>
</evidence>
<feature type="compositionally biased region" description="Low complexity" evidence="7">
    <location>
        <begin position="98"/>
        <end position="108"/>
    </location>
</feature>
<dbReference type="SMART" id="SM00717">
    <property type="entry name" value="SANT"/>
    <property type="match status" value="1"/>
</dbReference>
<dbReference type="InterPro" id="IPR009057">
    <property type="entry name" value="Homeodomain-like_sf"/>
</dbReference>
<evidence type="ECO:0000256" key="5">
    <source>
        <dbReference type="ARBA" id="ARBA00023163"/>
    </source>
</evidence>
<dbReference type="Proteomes" id="UP001345219">
    <property type="component" value="Chromosome 2"/>
</dbReference>
<dbReference type="GO" id="GO:0005634">
    <property type="term" value="C:nucleus"/>
    <property type="evidence" value="ECO:0007669"/>
    <property type="project" value="UniProtKB-SubCell"/>
</dbReference>
<evidence type="ECO:0000256" key="6">
    <source>
        <dbReference type="ARBA" id="ARBA00023242"/>
    </source>
</evidence>
<evidence type="ECO:0000313" key="11">
    <source>
        <dbReference type="Proteomes" id="UP001345219"/>
    </source>
</evidence>
<proteinExistence type="predicted"/>
<keyword evidence="2" id="KW-0677">Repeat</keyword>
<dbReference type="PANTHER" id="PTHR48000">
    <property type="entry name" value="OS09G0431300 PROTEIN"/>
    <property type="match status" value="1"/>
</dbReference>
<comment type="subcellular location">
    <subcellularLocation>
        <location evidence="1">Nucleus</location>
    </subcellularLocation>
</comment>
<accession>A0AAN7JTI9</accession>
<dbReference type="PROSITE" id="PS50090">
    <property type="entry name" value="MYB_LIKE"/>
    <property type="match status" value="1"/>
</dbReference>
<keyword evidence="11" id="KW-1185">Reference proteome</keyword>
<evidence type="ECO:0000256" key="1">
    <source>
        <dbReference type="ARBA" id="ARBA00004123"/>
    </source>
</evidence>
<organism evidence="10 11">
    <name type="scientific">Trapa incisa</name>
    <dbReference type="NCBI Taxonomy" id="236973"/>
    <lineage>
        <taxon>Eukaryota</taxon>
        <taxon>Viridiplantae</taxon>
        <taxon>Streptophyta</taxon>
        <taxon>Embryophyta</taxon>
        <taxon>Tracheophyta</taxon>
        <taxon>Spermatophyta</taxon>
        <taxon>Magnoliopsida</taxon>
        <taxon>eudicotyledons</taxon>
        <taxon>Gunneridae</taxon>
        <taxon>Pentapetalae</taxon>
        <taxon>rosids</taxon>
        <taxon>malvids</taxon>
        <taxon>Myrtales</taxon>
        <taxon>Lythraceae</taxon>
        <taxon>Trapa</taxon>
    </lineage>
</organism>
<dbReference type="EMBL" id="JAXIOK010000015">
    <property type="protein sequence ID" value="KAK4753909.1"/>
    <property type="molecule type" value="Genomic_DNA"/>
</dbReference>
<feature type="region of interest" description="Disordered" evidence="7">
    <location>
        <begin position="79"/>
        <end position="108"/>
    </location>
</feature>
<evidence type="ECO:0000256" key="3">
    <source>
        <dbReference type="ARBA" id="ARBA00023015"/>
    </source>
</evidence>
<dbReference type="PROSITE" id="PS51294">
    <property type="entry name" value="HTH_MYB"/>
    <property type="match status" value="1"/>
</dbReference>
<evidence type="ECO:0000259" key="9">
    <source>
        <dbReference type="PROSITE" id="PS51294"/>
    </source>
</evidence>
<dbReference type="GO" id="GO:0003677">
    <property type="term" value="F:DNA binding"/>
    <property type="evidence" value="ECO:0007669"/>
    <property type="project" value="UniProtKB-KW"/>
</dbReference>
<comment type="caution">
    <text evidence="10">The sequence shown here is derived from an EMBL/GenBank/DDBJ whole genome shotgun (WGS) entry which is preliminary data.</text>
</comment>
<sequence length="329" mass="36652">MGRAPCCDKENVKKGPWSPEEDAQLKAYIEKHGTGGNWIALPQKIGMNDQKLIHLSYMRRTDNDIKNYWNTRLKKKLLGRKKQSNGRRLPSSTDNQDASSSENSALSPALSNSALERLQLHMRLQGLSSPLSLYNNPVLWPKIHSLHDEKTVDNLQLSSKNNLNNIHPADRVQTDHLIDVNPHPGNDLIVSPFYEPAFTPDSISWVQQEWIRSNSLMKNPPVPEETSPSIEQMLCGDSVSMGSLAHDISSLIHSEHQVDGILGNYCSNTPGGNDFMPQESVQHHQVMLELDCIKGILDDSSSWDGSSDSVDVQAGGSMFQGYEIGYNNI</sequence>
<keyword evidence="4" id="KW-0238">DNA-binding</keyword>
<feature type="domain" description="HTH myb-type" evidence="9">
    <location>
        <begin position="9"/>
        <end position="77"/>
    </location>
</feature>
<name>A0AAN7JTI9_9MYRT</name>
<evidence type="ECO:0000256" key="2">
    <source>
        <dbReference type="ARBA" id="ARBA00022737"/>
    </source>
</evidence>
<keyword evidence="3" id="KW-0805">Transcription regulation</keyword>
<keyword evidence="6" id="KW-0539">Nucleus</keyword>
<dbReference type="Pfam" id="PF00249">
    <property type="entry name" value="Myb_DNA-binding"/>
    <property type="match status" value="1"/>
</dbReference>
<dbReference type="PANTHER" id="PTHR48000:SF46">
    <property type="entry name" value="TRANSCRIPTION FACTOR MYB36"/>
    <property type="match status" value="1"/>
</dbReference>
<evidence type="ECO:0000313" key="10">
    <source>
        <dbReference type="EMBL" id="KAK4753909.1"/>
    </source>
</evidence>